<dbReference type="AlphaFoldDB" id="G4Q2K2"/>
<evidence type="ECO:0000256" key="5">
    <source>
        <dbReference type="ARBA" id="ARBA00022989"/>
    </source>
</evidence>
<dbReference type="EMBL" id="CP003058">
    <property type="protein sequence ID" value="AEQ22658.1"/>
    <property type="molecule type" value="Genomic_DNA"/>
</dbReference>
<dbReference type="eggNOG" id="COG2814">
    <property type="taxonomic scope" value="Bacteria"/>
</dbReference>
<feature type="transmembrane region" description="Helical" evidence="7">
    <location>
        <begin position="245"/>
        <end position="267"/>
    </location>
</feature>
<organism evidence="9 10">
    <name type="scientific">Acidaminococcus intestini (strain RyC-MR95)</name>
    <dbReference type="NCBI Taxonomy" id="568816"/>
    <lineage>
        <taxon>Bacteria</taxon>
        <taxon>Bacillati</taxon>
        <taxon>Bacillota</taxon>
        <taxon>Negativicutes</taxon>
        <taxon>Acidaminococcales</taxon>
        <taxon>Acidaminococcaceae</taxon>
        <taxon>Acidaminococcus</taxon>
    </lineage>
</organism>
<evidence type="ECO:0000313" key="9">
    <source>
        <dbReference type="EMBL" id="AEQ22658.1"/>
    </source>
</evidence>
<dbReference type="FunCoup" id="G4Q2K2">
    <property type="interactions" value="216"/>
</dbReference>
<dbReference type="SUPFAM" id="SSF103473">
    <property type="entry name" value="MFS general substrate transporter"/>
    <property type="match status" value="1"/>
</dbReference>
<keyword evidence="10" id="KW-1185">Reference proteome</keyword>
<feature type="domain" description="Major facilitator superfamily (MFS) profile" evidence="8">
    <location>
        <begin position="12"/>
        <end position="388"/>
    </location>
</feature>
<evidence type="ECO:0000256" key="2">
    <source>
        <dbReference type="ARBA" id="ARBA00022448"/>
    </source>
</evidence>
<name>G4Q2K2_ACIIR</name>
<dbReference type="GO" id="GO:0022857">
    <property type="term" value="F:transmembrane transporter activity"/>
    <property type="evidence" value="ECO:0007669"/>
    <property type="project" value="InterPro"/>
</dbReference>
<evidence type="ECO:0000259" key="8">
    <source>
        <dbReference type="PROSITE" id="PS50850"/>
    </source>
</evidence>
<keyword evidence="6 7" id="KW-0472">Membrane</keyword>
<evidence type="ECO:0000256" key="3">
    <source>
        <dbReference type="ARBA" id="ARBA00022475"/>
    </source>
</evidence>
<dbReference type="HOGENOM" id="CLU_001265_61_1_9"/>
<dbReference type="PANTHER" id="PTHR43124:SF4">
    <property type="entry name" value="SUGAR EFFLUX TRANSPORTER"/>
    <property type="match status" value="1"/>
</dbReference>
<sequence>MRTSIPVSSLYPLLGLSASAFLFNTSEFMPIGLLLDISQSFGMSPGHTGIMITLYAWFVGFLSLPLMLATCRMAPKRLLLFTMALFVIGQAGSGLAVNFPMLVAFRIVVACAHSIFWAIVGPLATQIVPRGHQPFALSMVATGTSIAMILGLPLGRLIGLALGWRMTFLFLSFVSLLDMAYLWRIFPVLTQGAPFTLHDLPGLLRNPIVMGVSFLALLYAGSYFTVYSYIEPFLETVAHFSAQGITWTLVFLGVCGIGGSAVFFRFYEARRQPVFYFELGALLAVMVLFLPAASFRPTMLLCCMVFGMIFTMFGTTMQAELIRGCPQAAAPVAMAIYSGIFNVGIASGTWLGGHLVSRDLLSYIGFAGAVLAVGATLVALCFYVPKIKAGSGQP</sequence>
<evidence type="ECO:0000256" key="6">
    <source>
        <dbReference type="ARBA" id="ARBA00023136"/>
    </source>
</evidence>
<keyword evidence="3" id="KW-1003">Cell membrane</keyword>
<dbReference type="PANTHER" id="PTHR43124">
    <property type="entry name" value="PURINE EFFLUX PUMP PBUE"/>
    <property type="match status" value="1"/>
</dbReference>
<dbReference type="InterPro" id="IPR050189">
    <property type="entry name" value="MFS_Efflux_Transporters"/>
</dbReference>
<dbReference type="InterPro" id="IPR020846">
    <property type="entry name" value="MFS_dom"/>
</dbReference>
<evidence type="ECO:0000256" key="7">
    <source>
        <dbReference type="SAM" id="Phobius"/>
    </source>
</evidence>
<evidence type="ECO:0000313" key="10">
    <source>
        <dbReference type="Proteomes" id="UP000007093"/>
    </source>
</evidence>
<dbReference type="InterPro" id="IPR011701">
    <property type="entry name" value="MFS"/>
</dbReference>
<evidence type="ECO:0000256" key="4">
    <source>
        <dbReference type="ARBA" id="ARBA00022692"/>
    </source>
</evidence>
<proteinExistence type="predicted"/>
<dbReference type="InParanoid" id="G4Q2K2"/>
<protein>
    <recommendedName>
        <fullName evidence="8">Major facilitator superfamily (MFS) profile domain-containing protein</fullName>
    </recommendedName>
</protein>
<feature type="transmembrane region" description="Helical" evidence="7">
    <location>
        <begin position="103"/>
        <end position="123"/>
    </location>
</feature>
<dbReference type="STRING" id="568816.Acin_1436"/>
<feature type="transmembrane region" description="Helical" evidence="7">
    <location>
        <begin position="135"/>
        <end position="154"/>
    </location>
</feature>
<feature type="transmembrane region" description="Helical" evidence="7">
    <location>
        <begin position="207"/>
        <end position="230"/>
    </location>
</feature>
<feature type="transmembrane region" description="Helical" evidence="7">
    <location>
        <begin position="274"/>
        <end position="292"/>
    </location>
</feature>
<keyword evidence="4 7" id="KW-0812">Transmembrane</keyword>
<evidence type="ECO:0000256" key="1">
    <source>
        <dbReference type="ARBA" id="ARBA00004651"/>
    </source>
</evidence>
<comment type="subcellular location">
    <subcellularLocation>
        <location evidence="1">Cell membrane</location>
        <topology evidence="1">Multi-pass membrane protein</topology>
    </subcellularLocation>
</comment>
<dbReference type="PATRIC" id="fig|568816.4.peg.1393"/>
<accession>G4Q2K2</accession>
<dbReference type="InterPro" id="IPR036259">
    <property type="entry name" value="MFS_trans_sf"/>
</dbReference>
<gene>
    <name evidence="9" type="ordered locus">Acin_1436</name>
</gene>
<feature type="transmembrane region" description="Helical" evidence="7">
    <location>
        <begin position="52"/>
        <end position="71"/>
    </location>
</feature>
<dbReference type="Proteomes" id="UP000007093">
    <property type="component" value="Chromosome"/>
</dbReference>
<dbReference type="PROSITE" id="PS50850">
    <property type="entry name" value="MFS"/>
    <property type="match status" value="1"/>
</dbReference>
<reference evidence="9 10" key="1">
    <citation type="journal article" date="2011" name="J. Bacteriol.">
        <title>Complete genome sequence of Acidaminococcus intestini RYC-MR95, a Gram-negative bacterium from the phylum Firmicutes.</title>
        <authorList>
            <person name="D'Auria G."/>
            <person name="Galan J.C."/>
            <person name="Rodriguez-Alcayna M."/>
            <person name="Moya A."/>
            <person name="Baquero F."/>
            <person name="Latorre A."/>
        </authorList>
    </citation>
    <scope>NUCLEOTIDE SEQUENCE [LARGE SCALE GENOMIC DNA]</scope>
    <source>
        <strain evidence="9 10">RyC-MR95</strain>
    </source>
</reference>
<dbReference type="Gene3D" id="1.20.1250.20">
    <property type="entry name" value="MFS general substrate transporter like domains"/>
    <property type="match status" value="1"/>
</dbReference>
<feature type="transmembrane region" description="Helical" evidence="7">
    <location>
        <begin position="328"/>
        <end position="351"/>
    </location>
</feature>
<dbReference type="RefSeq" id="WP_014128652.1">
    <property type="nucleotide sequence ID" value="NC_016077.1"/>
</dbReference>
<dbReference type="Pfam" id="PF07690">
    <property type="entry name" value="MFS_1"/>
    <property type="match status" value="1"/>
</dbReference>
<dbReference type="KEGG" id="ain:Acin_1436"/>
<dbReference type="GO" id="GO:0005886">
    <property type="term" value="C:plasma membrane"/>
    <property type="evidence" value="ECO:0007669"/>
    <property type="project" value="UniProtKB-SubCell"/>
</dbReference>
<keyword evidence="2" id="KW-0813">Transport</keyword>
<feature type="transmembrane region" description="Helical" evidence="7">
    <location>
        <begin position="78"/>
        <end position="97"/>
    </location>
</feature>
<feature type="transmembrane region" description="Helical" evidence="7">
    <location>
        <begin position="298"/>
        <end position="316"/>
    </location>
</feature>
<feature type="transmembrane region" description="Helical" evidence="7">
    <location>
        <begin position="363"/>
        <end position="384"/>
    </location>
</feature>
<dbReference type="CDD" id="cd17324">
    <property type="entry name" value="MFS_NepI_like"/>
    <property type="match status" value="1"/>
</dbReference>
<dbReference type="GeneID" id="92878442"/>
<keyword evidence="5 7" id="KW-1133">Transmembrane helix</keyword>
<feature type="transmembrane region" description="Helical" evidence="7">
    <location>
        <begin position="166"/>
        <end position="186"/>
    </location>
</feature>